<comment type="similarity">
    <text evidence="2">Belongs to the FPP/GGPP synthase family.</text>
</comment>
<proteinExistence type="inferred from homology"/>
<protein>
    <recommendedName>
        <fullName evidence="7">Polyprenyl synthetase family protein</fullName>
    </recommendedName>
</protein>
<dbReference type="Pfam" id="PF00348">
    <property type="entry name" value="polyprenyl_synt"/>
    <property type="match status" value="1"/>
</dbReference>
<evidence type="ECO:0000256" key="5">
    <source>
        <dbReference type="ARBA" id="ARBA00022842"/>
    </source>
</evidence>
<dbReference type="SFLD" id="SFLDG01017">
    <property type="entry name" value="Polyprenyl_Transferase_Like"/>
    <property type="match status" value="1"/>
</dbReference>
<dbReference type="EMBL" id="UINC01011824">
    <property type="protein sequence ID" value="SVA51937.1"/>
    <property type="molecule type" value="Genomic_DNA"/>
</dbReference>
<evidence type="ECO:0008006" key="7">
    <source>
        <dbReference type="Google" id="ProtNLM"/>
    </source>
</evidence>
<gene>
    <name evidence="6" type="ORF">METZ01_LOCUS104791</name>
</gene>
<keyword evidence="3" id="KW-0808">Transferase</keyword>
<keyword evidence="4" id="KW-0479">Metal-binding</keyword>
<dbReference type="InterPro" id="IPR000092">
    <property type="entry name" value="Polyprenyl_synt"/>
</dbReference>
<dbReference type="InterPro" id="IPR033749">
    <property type="entry name" value="Polyprenyl_synt_CS"/>
</dbReference>
<dbReference type="SFLD" id="SFLDS00005">
    <property type="entry name" value="Isoprenoid_Synthase_Type_I"/>
    <property type="match status" value="1"/>
</dbReference>
<dbReference type="InterPro" id="IPR008949">
    <property type="entry name" value="Isoprenoid_synthase_dom_sf"/>
</dbReference>
<evidence type="ECO:0000313" key="6">
    <source>
        <dbReference type="EMBL" id="SVA51937.1"/>
    </source>
</evidence>
<evidence type="ECO:0000256" key="4">
    <source>
        <dbReference type="ARBA" id="ARBA00022723"/>
    </source>
</evidence>
<evidence type="ECO:0000256" key="3">
    <source>
        <dbReference type="ARBA" id="ARBA00022679"/>
    </source>
</evidence>
<dbReference type="PANTHER" id="PTHR12001">
    <property type="entry name" value="GERANYLGERANYL PYROPHOSPHATE SYNTHASE"/>
    <property type="match status" value="1"/>
</dbReference>
<dbReference type="GO" id="GO:0004659">
    <property type="term" value="F:prenyltransferase activity"/>
    <property type="evidence" value="ECO:0007669"/>
    <property type="project" value="InterPro"/>
</dbReference>
<dbReference type="Gene3D" id="1.10.600.10">
    <property type="entry name" value="Farnesyl Diphosphate Synthase"/>
    <property type="match status" value="1"/>
</dbReference>
<dbReference type="PROSITE" id="PS00723">
    <property type="entry name" value="POLYPRENYL_SYNTHASE_1"/>
    <property type="match status" value="1"/>
</dbReference>
<evidence type="ECO:0000256" key="1">
    <source>
        <dbReference type="ARBA" id="ARBA00001946"/>
    </source>
</evidence>
<evidence type="ECO:0000256" key="2">
    <source>
        <dbReference type="ARBA" id="ARBA00006706"/>
    </source>
</evidence>
<organism evidence="6">
    <name type="scientific">marine metagenome</name>
    <dbReference type="NCBI Taxonomy" id="408172"/>
    <lineage>
        <taxon>unclassified sequences</taxon>
        <taxon>metagenomes</taxon>
        <taxon>ecological metagenomes</taxon>
    </lineage>
</organism>
<sequence length="299" mass="33975">MNKYPIPEKPRYLYDPIRYSLKGAGKRIRPILVHLSGRAFQGDPDSIMKIALSVELVHNFTLIHDDIMDNDDKRRGKPTVHYQWDNATAILAGDGIFTMSQLIMSGISEQTDQLLRFFNQASLEVCEGQAMDKEYENNLTITSDDYLEMIEKKTGALLGACAALPAVLCDRTDITVEAMDKFGRNLGKGFQIHDDLLEIFGDPDKMGKSLGSDITEGKQTLMVIIARESFKEEWAALSNDKGKKIENYRNFFSRNGIEKEVRESAREYFNNAVQQIETLPHNHQIELKNFISMVQNRSS</sequence>
<name>A0A381WIZ3_9ZZZZ</name>
<dbReference type="PANTHER" id="PTHR12001:SF85">
    <property type="entry name" value="SHORT CHAIN ISOPRENYL DIPHOSPHATE SYNTHASE"/>
    <property type="match status" value="1"/>
</dbReference>
<dbReference type="GO" id="GO:0008299">
    <property type="term" value="P:isoprenoid biosynthetic process"/>
    <property type="evidence" value="ECO:0007669"/>
    <property type="project" value="InterPro"/>
</dbReference>
<reference evidence="6" key="1">
    <citation type="submission" date="2018-05" db="EMBL/GenBank/DDBJ databases">
        <authorList>
            <person name="Lanie J.A."/>
            <person name="Ng W.-L."/>
            <person name="Kazmierczak K.M."/>
            <person name="Andrzejewski T.M."/>
            <person name="Davidsen T.M."/>
            <person name="Wayne K.J."/>
            <person name="Tettelin H."/>
            <person name="Glass J.I."/>
            <person name="Rusch D."/>
            <person name="Podicherti R."/>
            <person name="Tsui H.-C.T."/>
            <person name="Winkler M.E."/>
        </authorList>
    </citation>
    <scope>NUCLEOTIDE SEQUENCE</scope>
</reference>
<comment type="cofactor">
    <cofactor evidence="1">
        <name>Mg(2+)</name>
        <dbReference type="ChEBI" id="CHEBI:18420"/>
    </cofactor>
</comment>
<dbReference type="GO" id="GO:0046872">
    <property type="term" value="F:metal ion binding"/>
    <property type="evidence" value="ECO:0007669"/>
    <property type="project" value="UniProtKB-KW"/>
</dbReference>
<dbReference type="SUPFAM" id="SSF48576">
    <property type="entry name" value="Terpenoid synthases"/>
    <property type="match status" value="1"/>
</dbReference>
<dbReference type="CDD" id="cd00685">
    <property type="entry name" value="Trans_IPPS_HT"/>
    <property type="match status" value="1"/>
</dbReference>
<accession>A0A381WIZ3</accession>
<keyword evidence="5" id="KW-0460">Magnesium</keyword>
<dbReference type="AlphaFoldDB" id="A0A381WIZ3"/>